<keyword evidence="3 5" id="KW-1133">Transmembrane helix</keyword>
<dbReference type="Proteomes" id="UP001208570">
    <property type="component" value="Unassembled WGS sequence"/>
</dbReference>
<dbReference type="GO" id="GO:0098943">
    <property type="term" value="P:neurotransmitter receptor transport, postsynaptic endosome to lysosome"/>
    <property type="evidence" value="ECO:0007669"/>
    <property type="project" value="TreeGrafter"/>
</dbReference>
<dbReference type="InterPro" id="IPR004031">
    <property type="entry name" value="PMP22/EMP/MP20/Claudin"/>
</dbReference>
<evidence type="ECO:0000256" key="1">
    <source>
        <dbReference type="ARBA" id="ARBA00004141"/>
    </source>
</evidence>
<evidence type="ECO:0000256" key="4">
    <source>
        <dbReference type="ARBA" id="ARBA00023136"/>
    </source>
</evidence>
<dbReference type="GO" id="GO:0032281">
    <property type="term" value="C:AMPA glutamate receptor complex"/>
    <property type="evidence" value="ECO:0007669"/>
    <property type="project" value="TreeGrafter"/>
</dbReference>
<dbReference type="Pfam" id="PF13903">
    <property type="entry name" value="Claudin_2"/>
    <property type="match status" value="1"/>
</dbReference>
<dbReference type="Gene3D" id="1.20.140.150">
    <property type="match status" value="1"/>
</dbReference>
<evidence type="ECO:0000313" key="7">
    <source>
        <dbReference type="Proteomes" id="UP001208570"/>
    </source>
</evidence>
<dbReference type="InterPro" id="IPR051072">
    <property type="entry name" value="CACNG_subunit"/>
</dbReference>
<dbReference type="GO" id="GO:0051968">
    <property type="term" value="P:positive regulation of synaptic transmission, glutamatergic"/>
    <property type="evidence" value="ECO:0007669"/>
    <property type="project" value="TreeGrafter"/>
</dbReference>
<comment type="subcellular location">
    <subcellularLocation>
        <location evidence="1">Membrane</location>
        <topology evidence="1">Multi-pass membrane protein</topology>
    </subcellularLocation>
</comment>
<gene>
    <name evidence="6" type="ORF">LSH36_396g01004</name>
</gene>
<dbReference type="GO" id="GO:0098970">
    <property type="term" value="P:postsynaptic neurotransmitter receptor diffusion trapping"/>
    <property type="evidence" value="ECO:0007669"/>
    <property type="project" value="TreeGrafter"/>
</dbReference>
<feature type="transmembrane region" description="Helical" evidence="5">
    <location>
        <begin position="121"/>
        <end position="148"/>
    </location>
</feature>
<evidence type="ECO:0000256" key="5">
    <source>
        <dbReference type="SAM" id="Phobius"/>
    </source>
</evidence>
<evidence type="ECO:0000256" key="3">
    <source>
        <dbReference type="ARBA" id="ARBA00022989"/>
    </source>
</evidence>
<dbReference type="PANTHER" id="PTHR12107">
    <property type="entry name" value="VOLTAGE-DEPENDENT CALCIUM CHANNEL GAMMA SUBUNIT"/>
    <property type="match status" value="1"/>
</dbReference>
<feature type="transmembrane region" description="Helical" evidence="5">
    <location>
        <begin position="79"/>
        <end position="101"/>
    </location>
</feature>
<accession>A0AAD9JDD3</accession>
<organism evidence="6 7">
    <name type="scientific">Paralvinella palmiformis</name>
    <dbReference type="NCBI Taxonomy" id="53620"/>
    <lineage>
        <taxon>Eukaryota</taxon>
        <taxon>Metazoa</taxon>
        <taxon>Spiralia</taxon>
        <taxon>Lophotrochozoa</taxon>
        <taxon>Annelida</taxon>
        <taxon>Polychaeta</taxon>
        <taxon>Sedentaria</taxon>
        <taxon>Canalipalpata</taxon>
        <taxon>Terebellida</taxon>
        <taxon>Terebelliformia</taxon>
        <taxon>Alvinellidae</taxon>
        <taxon>Paralvinella</taxon>
    </lineage>
</organism>
<reference evidence="6" key="1">
    <citation type="journal article" date="2023" name="Mol. Biol. Evol.">
        <title>Third-Generation Sequencing Reveals the Adaptive Role of the Epigenome in Three Deep-Sea Polychaetes.</title>
        <authorList>
            <person name="Perez M."/>
            <person name="Aroh O."/>
            <person name="Sun Y."/>
            <person name="Lan Y."/>
            <person name="Juniper S.K."/>
            <person name="Young C.R."/>
            <person name="Angers B."/>
            <person name="Qian P.Y."/>
        </authorList>
    </citation>
    <scope>NUCLEOTIDE SEQUENCE</scope>
    <source>
        <strain evidence="6">P08H-3</strain>
    </source>
</reference>
<sequence>MEEADDEEEDTSEVMPPKILYIYSSLGLWKICYRTEILRGVRRSSFTALLGVITLISGSLIALISLFSTKPTLAVSAMILKMASAMFLLLTIIIFLAGIQSETSMAPPADDDQDQPSFHHMYGWSFHVLVVSYLGSNVASVLGITLYIQRFRKQEHIVTDLESSTEGELIYTNDNLPEWPIRNEISV</sequence>
<keyword evidence="7" id="KW-1185">Reference proteome</keyword>
<dbReference type="GO" id="GO:0099590">
    <property type="term" value="P:neurotransmitter receptor internalization"/>
    <property type="evidence" value="ECO:0007669"/>
    <property type="project" value="TreeGrafter"/>
</dbReference>
<dbReference type="GO" id="GO:0005245">
    <property type="term" value="F:voltage-gated calcium channel activity"/>
    <property type="evidence" value="ECO:0007669"/>
    <property type="project" value="TreeGrafter"/>
</dbReference>
<proteinExistence type="predicted"/>
<dbReference type="GO" id="GO:0016247">
    <property type="term" value="F:channel regulator activity"/>
    <property type="evidence" value="ECO:0007669"/>
    <property type="project" value="TreeGrafter"/>
</dbReference>
<evidence type="ECO:0000313" key="6">
    <source>
        <dbReference type="EMBL" id="KAK2150658.1"/>
    </source>
</evidence>
<dbReference type="GO" id="GO:0098839">
    <property type="term" value="C:postsynaptic density membrane"/>
    <property type="evidence" value="ECO:0007669"/>
    <property type="project" value="TreeGrafter"/>
</dbReference>
<dbReference type="GO" id="GO:0019226">
    <property type="term" value="P:transmission of nerve impulse"/>
    <property type="evidence" value="ECO:0007669"/>
    <property type="project" value="TreeGrafter"/>
</dbReference>
<evidence type="ECO:0000256" key="2">
    <source>
        <dbReference type="ARBA" id="ARBA00022692"/>
    </source>
</evidence>
<name>A0AAD9JDD3_9ANNE</name>
<dbReference type="AlphaFoldDB" id="A0AAD9JDD3"/>
<dbReference type="EMBL" id="JAODUP010000396">
    <property type="protein sequence ID" value="KAK2150658.1"/>
    <property type="molecule type" value="Genomic_DNA"/>
</dbReference>
<keyword evidence="2 5" id="KW-0812">Transmembrane</keyword>
<comment type="caution">
    <text evidence="6">The sequence shown here is derived from an EMBL/GenBank/DDBJ whole genome shotgun (WGS) entry which is preliminary data.</text>
</comment>
<dbReference type="PANTHER" id="PTHR12107:SF0">
    <property type="entry name" value="STARGAZIN (MAMMALIAN CALCIUM CHANNEL) HOMOLOG"/>
    <property type="match status" value="1"/>
</dbReference>
<keyword evidence="4 5" id="KW-0472">Membrane</keyword>
<protein>
    <submittedName>
        <fullName evidence="6">Uncharacterized protein</fullName>
    </submittedName>
</protein>
<feature type="transmembrane region" description="Helical" evidence="5">
    <location>
        <begin position="46"/>
        <end position="67"/>
    </location>
</feature>